<organism evidence="2 3">
    <name type="scientific">Sordaria macrospora</name>
    <dbReference type="NCBI Taxonomy" id="5147"/>
    <lineage>
        <taxon>Eukaryota</taxon>
        <taxon>Fungi</taxon>
        <taxon>Dikarya</taxon>
        <taxon>Ascomycota</taxon>
        <taxon>Pezizomycotina</taxon>
        <taxon>Sordariomycetes</taxon>
        <taxon>Sordariomycetidae</taxon>
        <taxon>Sordariales</taxon>
        <taxon>Sordariaceae</taxon>
        <taxon>Sordaria</taxon>
    </lineage>
</organism>
<accession>A0A8S8ZRG1</accession>
<feature type="region of interest" description="Disordered" evidence="1">
    <location>
        <begin position="59"/>
        <end position="79"/>
    </location>
</feature>
<dbReference type="AlphaFoldDB" id="A0A8S8ZRG1"/>
<dbReference type="VEuPathDB" id="FungiDB:SMAC_07137"/>
<evidence type="ECO:0000313" key="3">
    <source>
        <dbReference type="Proteomes" id="UP000433876"/>
    </source>
</evidence>
<comment type="caution">
    <text evidence="2">The sequence shown here is derived from an EMBL/GenBank/DDBJ whole genome shotgun (WGS) entry which is preliminary data.</text>
</comment>
<dbReference type="Proteomes" id="UP000433876">
    <property type="component" value="Unassembled WGS sequence"/>
</dbReference>
<proteinExistence type="predicted"/>
<sequence length="275" mass="31297">MERPKRQLANIHQLENEAPIQVEFYLVMFSLFSQLRKLFGAKPLADEATDSIEVKSVETTQTDTSYSKEVGHQQPPPAPTWAIPLCGPLLSRLLSKNDTSNTTTNLNAKGKKDLEKDDFVIINPFTEDDSSPEEEPVQTKEKLLCDFDFENRPGGGRKFVMDLTKDLDEIVDPNEIMFLVNLLETLRDGVAMDALMRPSTRFSGDMIKVRAARWADKVGEQVDEYLKVEKEKVERIRKKAEDLSEEEDDRVVWQEAVDRTLKDRGVLKAIPNIEG</sequence>
<gene>
    <name evidence="2" type="ORF">SMACR_07137</name>
</gene>
<evidence type="ECO:0000313" key="2">
    <source>
        <dbReference type="EMBL" id="KAA8633437.1"/>
    </source>
</evidence>
<protein>
    <submittedName>
        <fullName evidence="2">Uncharacterized protein</fullName>
    </submittedName>
</protein>
<reference evidence="2 3" key="1">
    <citation type="submission" date="2017-07" db="EMBL/GenBank/DDBJ databases">
        <title>Genome sequence of the Sordaria macrospora wild type strain R19027.</title>
        <authorList>
            <person name="Nowrousian M."/>
            <person name="Teichert I."/>
            <person name="Kueck U."/>
        </authorList>
    </citation>
    <scope>NUCLEOTIDE SEQUENCE [LARGE SCALE GENOMIC DNA]</scope>
    <source>
        <strain evidence="2 3">R19027</strain>
        <tissue evidence="2">Mycelium</tissue>
    </source>
</reference>
<dbReference type="EMBL" id="NMPR01000037">
    <property type="protein sequence ID" value="KAA8633437.1"/>
    <property type="molecule type" value="Genomic_DNA"/>
</dbReference>
<name>A0A8S8ZRG1_SORMA</name>
<evidence type="ECO:0000256" key="1">
    <source>
        <dbReference type="SAM" id="MobiDB-lite"/>
    </source>
</evidence>